<reference evidence="2" key="1">
    <citation type="journal article" date="2017" name="Parasit. Vectors">
        <title>Sialotranscriptomics of Rhipicephalus zambeziensis reveals intricate expression profiles of secretory proteins and suggests tight temporal transcriptional regulation during blood-feeding.</title>
        <authorList>
            <person name="de Castro M.H."/>
            <person name="de Klerk D."/>
            <person name="Pienaar R."/>
            <person name="Rees D.J.G."/>
            <person name="Mans B.J."/>
        </authorList>
    </citation>
    <scope>NUCLEOTIDE SEQUENCE</scope>
    <source>
        <tissue evidence="2">Salivary glands</tissue>
    </source>
</reference>
<keyword evidence="1" id="KW-0472">Membrane</keyword>
<feature type="transmembrane region" description="Helical" evidence="1">
    <location>
        <begin position="90"/>
        <end position="106"/>
    </location>
</feature>
<accession>A0A224YGG3</accession>
<name>A0A224YGG3_9ACAR</name>
<sequence>MGTSLRGRWKLISIFIGADLSLFITNTHGVFLFSVITEFTLPKAGASRGASREDAVCVPTELVNAKEQMRFMCADCEKAPWADPCFKHQNIFPEFFFIIFSLLYTFRAF</sequence>
<keyword evidence="1" id="KW-0812">Transmembrane</keyword>
<feature type="transmembrane region" description="Helical" evidence="1">
    <location>
        <begin position="12"/>
        <end position="36"/>
    </location>
</feature>
<keyword evidence="1" id="KW-1133">Transmembrane helix</keyword>
<organism evidence="2">
    <name type="scientific">Rhipicephalus zambeziensis</name>
    <dbReference type="NCBI Taxonomy" id="60191"/>
    <lineage>
        <taxon>Eukaryota</taxon>
        <taxon>Metazoa</taxon>
        <taxon>Ecdysozoa</taxon>
        <taxon>Arthropoda</taxon>
        <taxon>Chelicerata</taxon>
        <taxon>Arachnida</taxon>
        <taxon>Acari</taxon>
        <taxon>Parasitiformes</taxon>
        <taxon>Ixodida</taxon>
        <taxon>Ixodoidea</taxon>
        <taxon>Ixodidae</taxon>
        <taxon>Rhipicephalinae</taxon>
        <taxon>Rhipicephalus</taxon>
        <taxon>Rhipicephalus</taxon>
    </lineage>
</organism>
<dbReference type="AlphaFoldDB" id="A0A224YGG3"/>
<evidence type="ECO:0000256" key="1">
    <source>
        <dbReference type="SAM" id="Phobius"/>
    </source>
</evidence>
<proteinExistence type="predicted"/>
<dbReference type="EMBL" id="GFPF01001746">
    <property type="protein sequence ID" value="MAA12892.1"/>
    <property type="molecule type" value="Transcribed_RNA"/>
</dbReference>
<protein>
    <submittedName>
        <fullName evidence="2">Uncharacterized protein</fullName>
    </submittedName>
</protein>
<evidence type="ECO:0000313" key="2">
    <source>
        <dbReference type="EMBL" id="MAA12892.1"/>
    </source>
</evidence>